<dbReference type="OrthoDB" id="74764at2759"/>
<dbReference type="VEuPathDB" id="FungiDB:DEHA2F23254g"/>
<dbReference type="AlphaFoldDB" id="Q6BKB9"/>
<dbReference type="KEGG" id="dha:DEHA2F23254g"/>
<evidence type="ECO:0000313" key="10">
    <source>
        <dbReference type="EMBL" id="CAG89758.2"/>
    </source>
</evidence>
<keyword evidence="2 6" id="KW-0547">Nucleotide-binding</keyword>
<dbReference type="PROSITE" id="PS50006">
    <property type="entry name" value="FHA_DOMAIN"/>
    <property type="match status" value="1"/>
</dbReference>
<dbReference type="PROSITE" id="PS00107">
    <property type="entry name" value="PROTEIN_KINASE_ATP"/>
    <property type="match status" value="1"/>
</dbReference>
<evidence type="ECO:0000256" key="1">
    <source>
        <dbReference type="ARBA" id="ARBA00005575"/>
    </source>
</evidence>
<feature type="domain" description="Protein kinase" evidence="9">
    <location>
        <begin position="142"/>
        <end position="423"/>
    </location>
</feature>
<dbReference type="GO" id="GO:0004674">
    <property type="term" value="F:protein serine/threonine kinase activity"/>
    <property type="evidence" value="ECO:0007669"/>
    <property type="project" value="UniProtKB-KW"/>
</dbReference>
<comment type="catalytic activity">
    <reaction evidence="4">
        <text>L-threonyl-[protein] + ATP = O-phospho-L-threonyl-[protein] + ADP + H(+)</text>
        <dbReference type="Rhea" id="RHEA:46608"/>
        <dbReference type="Rhea" id="RHEA-COMP:11060"/>
        <dbReference type="Rhea" id="RHEA-COMP:11605"/>
        <dbReference type="ChEBI" id="CHEBI:15378"/>
        <dbReference type="ChEBI" id="CHEBI:30013"/>
        <dbReference type="ChEBI" id="CHEBI:30616"/>
        <dbReference type="ChEBI" id="CHEBI:61977"/>
        <dbReference type="ChEBI" id="CHEBI:456216"/>
        <dbReference type="EC" id="2.7.11.1"/>
    </reaction>
</comment>
<keyword evidence="7" id="KW-0418">Kinase</keyword>
<dbReference type="SMART" id="SM00240">
    <property type="entry name" value="FHA"/>
    <property type="match status" value="1"/>
</dbReference>
<protein>
    <submittedName>
        <fullName evidence="10">DEHA2F23254p</fullName>
    </submittedName>
</protein>
<dbReference type="Pfam" id="PF00069">
    <property type="entry name" value="Pkinase"/>
    <property type="match status" value="1"/>
</dbReference>
<dbReference type="InterPro" id="IPR000253">
    <property type="entry name" value="FHA_dom"/>
</dbReference>
<dbReference type="InParanoid" id="Q6BKB9"/>
<dbReference type="InterPro" id="IPR011009">
    <property type="entry name" value="Kinase-like_dom_sf"/>
</dbReference>
<keyword evidence="7" id="KW-0808">Transferase</keyword>
<organism evidence="10 11">
    <name type="scientific">Debaryomyces hansenii (strain ATCC 36239 / CBS 767 / BCRC 21394 / JCM 1990 / NBRC 0083 / IGC 2968)</name>
    <name type="common">Yeast</name>
    <name type="synonym">Torulaspora hansenii</name>
    <dbReference type="NCBI Taxonomy" id="284592"/>
    <lineage>
        <taxon>Eukaryota</taxon>
        <taxon>Fungi</taxon>
        <taxon>Dikarya</taxon>
        <taxon>Ascomycota</taxon>
        <taxon>Saccharomycotina</taxon>
        <taxon>Pichiomycetes</taxon>
        <taxon>Debaryomycetaceae</taxon>
        <taxon>Debaryomyces</taxon>
    </lineage>
</organism>
<dbReference type="GO" id="GO:0030447">
    <property type="term" value="P:filamentous growth"/>
    <property type="evidence" value="ECO:0007669"/>
    <property type="project" value="UniProtKB-ARBA"/>
</dbReference>
<evidence type="ECO:0000256" key="2">
    <source>
        <dbReference type="ARBA" id="ARBA00022741"/>
    </source>
</evidence>
<name>Q6BKB9_DEBHA</name>
<evidence type="ECO:0000256" key="5">
    <source>
        <dbReference type="ARBA" id="ARBA00048679"/>
    </source>
</evidence>
<dbReference type="STRING" id="284592.Q6BKB9"/>
<evidence type="ECO:0000259" key="9">
    <source>
        <dbReference type="PROSITE" id="PS50011"/>
    </source>
</evidence>
<feature type="binding site" evidence="6">
    <location>
        <position position="171"/>
    </location>
    <ligand>
        <name>ATP</name>
        <dbReference type="ChEBI" id="CHEBI:30616"/>
    </ligand>
</feature>
<gene>
    <name evidence="10" type="ordered locus">DEHA2F23254g</name>
</gene>
<keyword evidence="7" id="KW-0723">Serine/threonine-protein kinase</keyword>
<dbReference type="Gene3D" id="1.10.510.10">
    <property type="entry name" value="Transferase(Phosphotransferase) domain 1"/>
    <property type="match status" value="1"/>
</dbReference>
<dbReference type="InterPro" id="IPR008984">
    <property type="entry name" value="SMAD_FHA_dom_sf"/>
</dbReference>
<dbReference type="PROSITE" id="PS50011">
    <property type="entry name" value="PROTEIN_KINASE_DOM"/>
    <property type="match status" value="1"/>
</dbReference>
<comment type="similarity">
    <text evidence="1">Belongs to the protein kinase superfamily. CAMK Ser/Thr protein kinase family. CHEK2 subfamily.</text>
</comment>
<evidence type="ECO:0000256" key="3">
    <source>
        <dbReference type="ARBA" id="ARBA00022840"/>
    </source>
</evidence>
<proteinExistence type="inferred from homology"/>
<dbReference type="PROSITE" id="PS00108">
    <property type="entry name" value="PROTEIN_KINASE_ST"/>
    <property type="match status" value="1"/>
</dbReference>
<dbReference type="Gene3D" id="3.30.200.20">
    <property type="entry name" value="Phosphorylase Kinase, domain 1"/>
    <property type="match status" value="1"/>
</dbReference>
<evidence type="ECO:0000313" key="11">
    <source>
        <dbReference type="Proteomes" id="UP000000599"/>
    </source>
</evidence>
<dbReference type="GO" id="GO:0005737">
    <property type="term" value="C:cytoplasm"/>
    <property type="evidence" value="ECO:0007669"/>
    <property type="project" value="TreeGrafter"/>
</dbReference>
<evidence type="ECO:0000256" key="6">
    <source>
        <dbReference type="PROSITE-ProRule" id="PRU10141"/>
    </source>
</evidence>
<dbReference type="GO" id="GO:0005524">
    <property type="term" value="F:ATP binding"/>
    <property type="evidence" value="ECO:0007669"/>
    <property type="project" value="UniProtKB-UniRule"/>
</dbReference>
<dbReference type="InterPro" id="IPR008271">
    <property type="entry name" value="Ser/Thr_kinase_AS"/>
</dbReference>
<reference evidence="10 11" key="1">
    <citation type="journal article" date="2004" name="Nature">
        <title>Genome evolution in yeasts.</title>
        <authorList>
            <consortium name="Genolevures"/>
            <person name="Dujon B."/>
            <person name="Sherman D."/>
            <person name="Fischer G."/>
            <person name="Durrens P."/>
            <person name="Casaregola S."/>
            <person name="Lafontaine I."/>
            <person name="de Montigny J."/>
            <person name="Marck C."/>
            <person name="Neuveglise C."/>
            <person name="Talla E."/>
            <person name="Goffard N."/>
            <person name="Frangeul L."/>
            <person name="Aigle M."/>
            <person name="Anthouard V."/>
            <person name="Babour A."/>
            <person name="Barbe V."/>
            <person name="Barnay S."/>
            <person name="Blanchin S."/>
            <person name="Beckerich J.M."/>
            <person name="Beyne E."/>
            <person name="Bleykasten C."/>
            <person name="Boisrame A."/>
            <person name="Boyer J."/>
            <person name="Cattolico L."/>
            <person name="Confanioleri F."/>
            <person name="de Daruvar A."/>
            <person name="Despons L."/>
            <person name="Fabre E."/>
            <person name="Fairhead C."/>
            <person name="Ferry-Dumazet H."/>
            <person name="Groppi A."/>
            <person name="Hantraye F."/>
            <person name="Hennequin C."/>
            <person name="Jauniaux N."/>
            <person name="Joyet P."/>
            <person name="Kachouri R."/>
            <person name="Kerrest A."/>
            <person name="Koszul R."/>
            <person name="Lemaire M."/>
            <person name="Lesur I."/>
            <person name="Ma L."/>
            <person name="Muller H."/>
            <person name="Nicaud J.M."/>
            <person name="Nikolski M."/>
            <person name="Oztas S."/>
            <person name="Ozier-Kalogeropoulos O."/>
            <person name="Pellenz S."/>
            <person name="Potier S."/>
            <person name="Richard G.F."/>
            <person name="Straub M.L."/>
            <person name="Suleau A."/>
            <person name="Swennene D."/>
            <person name="Tekaia F."/>
            <person name="Wesolowski-Louvel M."/>
            <person name="Westhof E."/>
            <person name="Wirth B."/>
            <person name="Zeniou-Meyer M."/>
            <person name="Zivanovic I."/>
            <person name="Bolotin-Fukuhara M."/>
            <person name="Thierry A."/>
            <person name="Bouchier C."/>
            <person name="Caudron B."/>
            <person name="Scarpelli C."/>
            <person name="Gaillardin C."/>
            <person name="Weissenbach J."/>
            <person name="Wincker P."/>
            <person name="Souciet J.L."/>
        </authorList>
    </citation>
    <scope>NUCLEOTIDE SEQUENCE [LARGE SCALE GENOMIC DNA]</scope>
    <source>
        <strain evidence="11">ATCC 36239 / CBS 767 / BCRC 21394 / JCM 1990 / NBRC 0083 / IGC 2968</strain>
    </source>
</reference>
<feature type="domain" description="FHA" evidence="8">
    <location>
        <begin position="41"/>
        <end position="96"/>
    </location>
</feature>
<dbReference type="Proteomes" id="UP000000599">
    <property type="component" value="Chromosome F"/>
</dbReference>
<dbReference type="GeneID" id="2903027"/>
<evidence type="ECO:0000256" key="4">
    <source>
        <dbReference type="ARBA" id="ARBA00047899"/>
    </source>
</evidence>
<dbReference type="Pfam" id="PF00498">
    <property type="entry name" value="FHA"/>
    <property type="match status" value="1"/>
</dbReference>
<dbReference type="InterPro" id="IPR017441">
    <property type="entry name" value="Protein_kinase_ATP_BS"/>
</dbReference>
<dbReference type="GO" id="GO:0051598">
    <property type="term" value="P:meiotic recombination checkpoint signaling"/>
    <property type="evidence" value="ECO:0007669"/>
    <property type="project" value="TreeGrafter"/>
</dbReference>
<dbReference type="EMBL" id="CR382138">
    <property type="protein sequence ID" value="CAG89758.2"/>
    <property type="molecule type" value="Genomic_DNA"/>
</dbReference>
<dbReference type="PANTHER" id="PTHR44167">
    <property type="entry name" value="OVARIAN-SPECIFIC SERINE/THREONINE-PROTEIN KINASE LOK-RELATED"/>
    <property type="match status" value="1"/>
</dbReference>
<accession>Q6BKB9</accession>
<dbReference type="FunCoup" id="Q6BKB9">
    <property type="interactions" value="256"/>
</dbReference>
<comment type="catalytic activity">
    <reaction evidence="5">
        <text>L-seryl-[protein] + ATP = O-phospho-L-seryl-[protein] + ADP + H(+)</text>
        <dbReference type="Rhea" id="RHEA:17989"/>
        <dbReference type="Rhea" id="RHEA-COMP:9863"/>
        <dbReference type="Rhea" id="RHEA-COMP:11604"/>
        <dbReference type="ChEBI" id="CHEBI:15378"/>
        <dbReference type="ChEBI" id="CHEBI:29999"/>
        <dbReference type="ChEBI" id="CHEBI:30616"/>
        <dbReference type="ChEBI" id="CHEBI:83421"/>
        <dbReference type="ChEBI" id="CHEBI:456216"/>
        <dbReference type="EC" id="2.7.11.1"/>
    </reaction>
</comment>
<dbReference type="PANTHER" id="PTHR44167:SF26">
    <property type="entry name" value="PROTEIN KINASE, PUTATIVE (AFU_ORTHOLOGUE AFUA_5G07950)-RELATED"/>
    <property type="match status" value="1"/>
</dbReference>
<dbReference type="SUPFAM" id="SSF49879">
    <property type="entry name" value="SMAD/FHA domain"/>
    <property type="match status" value="1"/>
</dbReference>
<keyword evidence="11" id="KW-1185">Reference proteome</keyword>
<dbReference type="HOGENOM" id="CLU_000288_63_0_1"/>
<dbReference type="SUPFAM" id="SSF56112">
    <property type="entry name" value="Protein kinase-like (PK-like)"/>
    <property type="match status" value="1"/>
</dbReference>
<evidence type="ECO:0000259" key="8">
    <source>
        <dbReference type="PROSITE" id="PS50006"/>
    </source>
</evidence>
<dbReference type="RefSeq" id="XP_461352.2">
    <property type="nucleotide sequence ID" value="XM_461352.2"/>
</dbReference>
<dbReference type="InterPro" id="IPR000719">
    <property type="entry name" value="Prot_kinase_dom"/>
</dbReference>
<dbReference type="eggNOG" id="KOG0032">
    <property type="taxonomic scope" value="Eukaryota"/>
</dbReference>
<dbReference type="GO" id="GO:0005634">
    <property type="term" value="C:nucleus"/>
    <property type="evidence" value="ECO:0007669"/>
    <property type="project" value="TreeGrafter"/>
</dbReference>
<dbReference type="SMART" id="SM00220">
    <property type="entry name" value="S_TKc"/>
    <property type="match status" value="1"/>
</dbReference>
<dbReference type="OMA" id="EDQYTIT"/>
<evidence type="ECO:0000256" key="7">
    <source>
        <dbReference type="RuleBase" id="RU000304"/>
    </source>
</evidence>
<keyword evidence="3 6" id="KW-0067">ATP-binding</keyword>
<dbReference type="CDD" id="cd22670">
    <property type="entry name" value="FHA_MEK1-like"/>
    <property type="match status" value="1"/>
</dbReference>
<sequence>MNTTKEIISQIEPAKDSIQSIGNENIDEDRCMIAIRSGEIITAGRAEKACKMVFQHSTVSSVHFMVWGIQFDADSVPLVYLRDVSLNGMLVNGETVGRNQTALLYDGDIIEVRCVAVFRFREFECAQWSQTPKRQSTIKDWTISYRMLGSGSFGSVYVAKYKDEKKNFAVKVIKGLSNSNNPSLRQERFKNEAEILSKINHVHDTLLLDEHIYIFEDLICGGDLFSYLIKGNCLKAIPENEVILIVFQLLQALDYLHNSLQVIHRDLKLDNVLLKAPIPCTKIILCDFGIAKSLQRLNQRTKTIVGTVEYSAPEIFTLDKRLNEHNNIQAFTKTWFKGEGYDYKCDTWSLGIMIHIMLSGISPFYSDGDEVGMVKSAKLGQLNFGRHQWQNVSPAAKDFIRKLVEIDPIKRYNIDECIKHEWISKRQPQLQQIYESKILHQ</sequence>
<dbReference type="Gene3D" id="2.60.200.20">
    <property type="match status" value="1"/>
</dbReference>